<dbReference type="SUPFAM" id="SSF52540">
    <property type="entry name" value="P-loop containing nucleoside triphosphate hydrolases"/>
    <property type="match status" value="1"/>
</dbReference>
<feature type="non-terminal residue" evidence="2">
    <location>
        <position position="1"/>
    </location>
</feature>
<organism evidence="2">
    <name type="scientific">mine drainage metagenome</name>
    <dbReference type="NCBI Taxonomy" id="410659"/>
    <lineage>
        <taxon>unclassified sequences</taxon>
        <taxon>metagenomes</taxon>
        <taxon>ecological metagenomes</taxon>
    </lineage>
</organism>
<reference evidence="2" key="2">
    <citation type="journal article" date="2014" name="ISME J.">
        <title>Microbial stratification in low pH oxic and suboxic macroscopic growths along an acid mine drainage.</title>
        <authorList>
            <person name="Mendez-Garcia C."/>
            <person name="Mesa V."/>
            <person name="Sprenger R.R."/>
            <person name="Richter M."/>
            <person name="Diez M.S."/>
            <person name="Solano J."/>
            <person name="Bargiela R."/>
            <person name="Golyshina O.V."/>
            <person name="Manteca A."/>
            <person name="Ramos J.L."/>
            <person name="Gallego J.R."/>
            <person name="Llorente I."/>
            <person name="Martins Dos Santos V.A."/>
            <person name="Jensen O.N."/>
            <person name="Pelaez A.I."/>
            <person name="Sanchez J."/>
            <person name="Ferrer M."/>
        </authorList>
    </citation>
    <scope>NUCLEOTIDE SEQUENCE</scope>
</reference>
<gene>
    <name evidence="2" type="ORF">B1A_14110</name>
</gene>
<reference evidence="2" key="1">
    <citation type="submission" date="2013-08" db="EMBL/GenBank/DDBJ databases">
        <authorList>
            <person name="Mendez C."/>
            <person name="Richter M."/>
            <person name="Ferrer M."/>
            <person name="Sanchez J."/>
        </authorList>
    </citation>
    <scope>NUCLEOTIDE SEQUENCE</scope>
</reference>
<comment type="caution">
    <text evidence="2">The sequence shown here is derived from an EMBL/GenBank/DDBJ whole genome shotgun (WGS) entry which is preliminary data.</text>
</comment>
<dbReference type="AlphaFoldDB" id="T1B1P5"/>
<accession>T1B1P5</accession>
<feature type="domain" description="DNA primase/nucleoside triphosphatase C-terminal" evidence="1">
    <location>
        <begin position="128"/>
        <end position="168"/>
    </location>
</feature>
<proteinExistence type="predicted"/>
<dbReference type="Gene3D" id="3.40.50.300">
    <property type="entry name" value="P-loop containing nucleotide triphosphate hydrolases"/>
    <property type="match status" value="1"/>
</dbReference>
<evidence type="ECO:0000259" key="1">
    <source>
        <dbReference type="Pfam" id="PF03288"/>
    </source>
</evidence>
<dbReference type="InterPro" id="IPR027417">
    <property type="entry name" value="P-loop_NTPase"/>
</dbReference>
<evidence type="ECO:0000313" key="2">
    <source>
        <dbReference type="EMBL" id="EQD48265.1"/>
    </source>
</evidence>
<dbReference type="Pfam" id="PF03288">
    <property type="entry name" value="Pox_D5"/>
    <property type="match status" value="1"/>
</dbReference>
<dbReference type="SUPFAM" id="SSF46785">
    <property type="entry name" value="Winged helix' DNA-binding domain"/>
    <property type="match status" value="1"/>
</dbReference>
<dbReference type="InterPro" id="IPR004968">
    <property type="entry name" value="DNA_primase/NTPase_C"/>
</dbReference>
<dbReference type="InterPro" id="IPR036390">
    <property type="entry name" value="WH_DNA-bd_sf"/>
</dbReference>
<dbReference type="EMBL" id="AUZX01010348">
    <property type="protein sequence ID" value="EQD48265.1"/>
    <property type="molecule type" value="Genomic_DNA"/>
</dbReference>
<sequence>TLLSGDLVSIDRKYRDPVSFRPSAKWIVLGNDLPEISDQSDGFWRRWHVIPFPVSFTEEHQKPLLAKQIIETELSGVLNWALDGLLRLLGRGHFLPPPRPVREAIQKGKKETNNVLGWIDDVEPAITGNPATPKDDLYAAYREWSLKNGTGPVSSTKFWTRIRQNYPEILEEREGSGKRRRMVNVVL</sequence>
<protein>
    <submittedName>
        <fullName evidence="2">Phage/plasmid primase P4</fullName>
    </submittedName>
</protein>
<name>T1B1P5_9ZZZZ</name>